<gene>
    <name evidence="2" type="ordered locus">BP1026B_I1583</name>
</gene>
<dbReference type="AlphaFoldDB" id="A0A0H3HJV8"/>
<reference evidence="2 3" key="1">
    <citation type="journal article" date="2012" name="PLoS ONE">
        <title>Evolution of Burkholderia pseudomallei in recurrent melioidosis.</title>
        <authorList>
            <person name="Hayden H.S."/>
            <person name="Lim R."/>
            <person name="Brittnacher M.J."/>
            <person name="Sims E.H."/>
            <person name="Ramage E.R."/>
            <person name="Fong C."/>
            <person name="Wu Z."/>
            <person name="Crist E."/>
            <person name="Chang J."/>
            <person name="Zhou Y."/>
            <person name="Radey M."/>
            <person name="Rohmer L."/>
            <person name="Haugen E."/>
            <person name="Gillett W."/>
            <person name="Wuthiekanun V."/>
            <person name="Peacock S.J."/>
            <person name="Kaul R."/>
            <person name="Miller S.I."/>
            <person name="Manoil C."/>
            <person name="Jacobs M.A."/>
        </authorList>
    </citation>
    <scope>NUCLEOTIDE SEQUENCE [LARGE SCALE GENOMIC DNA]</scope>
    <source>
        <strain evidence="2 3">1026b</strain>
    </source>
</reference>
<proteinExistence type="predicted"/>
<accession>A0A0H3HJV8</accession>
<dbReference type="KEGG" id="bpz:BP1026B_I1583"/>
<dbReference type="EMBL" id="CP002833">
    <property type="protein sequence ID" value="AFI66212.1"/>
    <property type="molecule type" value="Genomic_DNA"/>
</dbReference>
<organism evidence="2 3">
    <name type="scientific">Burkholderia pseudomallei (strain 1026b)</name>
    <dbReference type="NCBI Taxonomy" id="884204"/>
    <lineage>
        <taxon>Bacteria</taxon>
        <taxon>Pseudomonadati</taxon>
        <taxon>Pseudomonadota</taxon>
        <taxon>Betaproteobacteria</taxon>
        <taxon>Burkholderiales</taxon>
        <taxon>Burkholderiaceae</taxon>
        <taxon>Burkholderia</taxon>
        <taxon>pseudomallei group</taxon>
    </lineage>
</organism>
<evidence type="ECO:0000256" key="1">
    <source>
        <dbReference type="SAM" id="MobiDB-lite"/>
    </source>
</evidence>
<name>A0A0H3HJV8_BURP2</name>
<evidence type="ECO:0000313" key="2">
    <source>
        <dbReference type="EMBL" id="AFI66212.1"/>
    </source>
</evidence>
<protein>
    <submittedName>
        <fullName evidence="2">Uncharacterized protein</fullName>
    </submittedName>
</protein>
<sequence>MGIAARSITGDYAQYKFRIAVSPLDEPWQSGSGRDADSTVSRCAVRSRG</sequence>
<evidence type="ECO:0000313" key="3">
    <source>
        <dbReference type="Proteomes" id="UP000010087"/>
    </source>
</evidence>
<feature type="region of interest" description="Disordered" evidence="1">
    <location>
        <begin position="25"/>
        <end position="49"/>
    </location>
</feature>
<dbReference type="Proteomes" id="UP000010087">
    <property type="component" value="Chromosome 1"/>
</dbReference>